<evidence type="ECO:0000256" key="6">
    <source>
        <dbReference type="ARBA" id="ARBA00022679"/>
    </source>
</evidence>
<dbReference type="AlphaFoldDB" id="A0A2A5X187"/>
<dbReference type="GO" id="GO:0005886">
    <property type="term" value="C:plasma membrane"/>
    <property type="evidence" value="ECO:0007669"/>
    <property type="project" value="UniProtKB-SubCell"/>
</dbReference>
<evidence type="ECO:0000313" key="15">
    <source>
        <dbReference type="Proteomes" id="UP000219327"/>
    </source>
</evidence>
<dbReference type="InterPro" id="IPR051199">
    <property type="entry name" value="LPS_LOS_Heptosyltrfase"/>
</dbReference>
<accession>A0A2A5X187</accession>
<evidence type="ECO:0000313" key="14">
    <source>
        <dbReference type="EMBL" id="PDH42217.1"/>
    </source>
</evidence>
<comment type="similarity">
    <text evidence="9">Belongs to the glycosyltransferase 9 family.</text>
</comment>
<dbReference type="CDD" id="cd03789">
    <property type="entry name" value="GT9_LPS_heptosyltransferase"/>
    <property type="match status" value="1"/>
</dbReference>
<dbReference type="SUPFAM" id="SSF53756">
    <property type="entry name" value="UDP-Glycosyltransferase/glycogen phosphorylase"/>
    <property type="match status" value="1"/>
</dbReference>
<keyword evidence="4" id="KW-0997">Cell inner membrane</keyword>
<dbReference type="Pfam" id="PF01075">
    <property type="entry name" value="Glyco_transf_9"/>
    <property type="match status" value="1"/>
</dbReference>
<reference evidence="14 15" key="1">
    <citation type="submission" date="2017-08" db="EMBL/GenBank/DDBJ databases">
        <title>Fine stratification of microbial communities through a metagenomic profile of the photic zone.</title>
        <authorList>
            <person name="Haro-Moreno J.M."/>
            <person name="Lopez-Perez M."/>
            <person name="De La Torre J."/>
            <person name="Picazo A."/>
            <person name="Camacho A."/>
            <person name="Rodriguez-Valera F."/>
        </authorList>
    </citation>
    <scope>NUCLEOTIDE SEQUENCE [LARGE SCALE GENOMIC DNA]</scope>
    <source>
        <strain evidence="14">MED-G24</strain>
    </source>
</reference>
<gene>
    <name evidence="14" type="primary">waaC</name>
    <name evidence="14" type="ORF">CNE99_00460</name>
</gene>
<evidence type="ECO:0000256" key="9">
    <source>
        <dbReference type="ARBA" id="ARBA00043995"/>
    </source>
</evidence>
<dbReference type="InterPro" id="IPR011908">
    <property type="entry name" value="LipoPS_heptosylTferase-I"/>
</dbReference>
<evidence type="ECO:0000256" key="2">
    <source>
        <dbReference type="ARBA" id="ARBA00004713"/>
    </source>
</evidence>
<keyword evidence="8" id="KW-0472">Membrane</keyword>
<keyword evidence="3" id="KW-1003">Cell membrane</keyword>
<evidence type="ECO:0000256" key="11">
    <source>
        <dbReference type="ARBA" id="ARBA00044190"/>
    </source>
</evidence>
<evidence type="ECO:0000256" key="8">
    <source>
        <dbReference type="ARBA" id="ARBA00023136"/>
    </source>
</evidence>
<organism evidence="14 15">
    <name type="scientific">OM182 bacterium MED-G24</name>
    <dbReference type="NCBI Taxonomy" id="1986255"/>
    <lineage>
        <taxon>Bacteria</taxon>
        <taxon>Pseudomonadati</taxon>
        <taxon>Pseudomonadota</taxon>
        <taxon>Gammaproteobacteria</taxon>
        <taxon>OMG group</taxon>
        <taxon>OM182 clade</taxon>
    </lineage>
</organism>
<evidence type="ECO:0000256" key="12">
    <source>
        <dbReference type="ARBA" id="ARBA00044330"/>
    </source>
</evidence>
<comment type="caution">
    <text evidence="14">The sequence shown here is derived from an EMBL/GenBank/DDBJ whole genome shotgun (WGS) entry which is preliminary data.</text>
</comment>
<comment type="catalytic activity">
    <reaction evidence="13">
        <text>an alpha-Kdo-(2-&gt;4)-alpha-Kdo-(2-&gt;6)-lipid A + ADP-L-glycero-beta-D-manno-heptose = an L-alpha-D-Hep-(1-&gt;5)-[alpha-Kdo-(2-&gt;4)]-alpha-Kdo-(2-&gt;6)-lipid A + ADP + H(+)</text>
        <dbReference type="Rhea" id="RHEA:74067"/>
        <dbReference type="ChEBI" id="CHEBI:15378"/>
        <dbReference type="ChEBI" id="CHEBI:61506"/>
        <dbReference type="ChEBI" id="CHEBI:176431"/>
        <dbReference type="ChEBI" id="CHEBI:193068"/>
        <dbReference type="ChEBI" id="CHEBI:456216"/>
        <dbReference type="EC" id="2.4.99.23"/>
    </reaction>
</comment>
<dbReference type="EMBL" id="NTKD01000001">
    <property type="protein sequence ID" value="PDH42217.1"/>
    <property type="molecule type" value="Genomic_DNA"/>
</dbReference>
<evidence type="ECO:0000256" key="10">
    <source>
        <dbReference type="ARBA" id="ARBA00044041"/>
    </source>
</evidence>
<keyword evidence="5" id="KW-0328">Glycosyltransferase</keyword>
<evidence type="ECO:0000256" key="4">
    <source>
        <dbReference type="ARBA" id="ARBA00022519"/>
    </source>
</evidence>
<dbReference type="Gene3D" id="3.40.50.2000">
    <property type="entry name" value="Glycogen Phosphorylase B"/>
    <property type="match status" value="2"/>
</dbReference>
<sequence>MKVLVVKMSSLGDVIHTLPALSDAVSMKDDVRFDWVVEEAFAAIPEQHPSVEEVIPVGIRRWTRKPTGWEGIRDAFRFVRQLRRRDYDLIIDAQGLIKSAVVSGFARGKVAGLDGESAREPMSQRFYHETVSVARSEHAVTRVRQLFAGTLGYEVPPGNPDYGLGGAQCSLGEATGRIMLLHGTTWESKHWPRACWRDLARQLTETGYEVVLTSGNARERERAEFIVRDLPEARLLPQMPLADVMREMSLCDGVVSVDSGLGHLAVAMDIPVIGIYGASNANLTGMYGGRVITLATRHLPCAPCLRKECQFLSLPNRTTIFPPCYEQITPQRVASTLIGVLTR</sequence>
<dbReference type="Proteomes" id="UP000219327">
    <property type="component" value="Unassembled WGS sequence"/>
</dbReference>
<keyword evidence="7" id="KW-0448">Lipopolysaccharide biosynthesis</keyword>
<name>A0A2A5X187_9GAMM</name>
<comment type="pathway">
    <text evidence="2">Bacterial outer membrane biogenesis; LPS core biosynthesis.</text>
</comment>
<comment type="subcellular location">
    <subcellularLocation>
        <location evidence="1">Cell inner membrane</location>
        <topology evidence="1">Peripheral membrane protein</topology>
        <orientation evidence="1">Cytoplasmic side</orientation>
    </subcellularLocation>
</comment>
<evidence type="ECO:0000256" key="3">
    <source>
        <dbReference type="ARBA" id="ARBA00022475"/>
    </source>
</evidence>
<keyword evidence="6 14" id="KW-0808">Transferase</keyword>
<evidence type="ECO:0000256" key="1">
    <source>
        <dbReference type="ARBA" id="ARBA00004515"/>
    </source>
</evidence>
<dbReference type="InterPro" id="IPR002201">
    <property type="entry name" value="Glyco_trans_9"/>
</dbReference>
<evidence type="ECO:0000256" key="5">
    <source>
        <dbReference type="ARBA" id="ARBA00022676"/>
    </source>
</evidence>
<dbReference type="GO" id="GO:0008713">
    <property type="term" value="F:ADP-heptose-lipopolysaccharide heptosyltransferase activity"/>
    <property type="evidence" value="ECO:0007669"/>
    <property type="project" value="TreeGrafter"/>
</dbReference>
<evidence type="ECO:0000256" key="7">
    <source>
        <dbReference type="ARBA" id="ARBA00022985"/>
    </source>
</evidence>
<proteinExistence type="inferred from homology"/>
<evidence type="ECO:0000256" key="13">
    <source>
        <dbReference type="ARBA" id="ARBA00049201"/>
    </source>
</evidence>
<dbReference type="PANTHER" id="PTHR30160:SF19">
    <property type="entry name" value="LIPOPOLYSACCHARIDE HEPTOSYLTRANSFERASE 1"/>
    <property type="match status" value="1"/>
</dbReference>
<protein>
    <recommendedName>
        <fullName evidence="11">Lipopolysaccharide heptosyltransferase 1</fullName>
        <ecNumber evidence="10">2.4.99.23</ecNumber>
    </recommendedName>
    <alternativeName>
        <fullName evidence="12">ADP-heptose:lipopolysaccharide heptosyltransferase I</fullName>
    </alternativeName>
</protein>
<dbReference type="NCBIfam" id="TIGR02193">
    <property type="entry name" value="heptsyl_trn_I"/>
    <property type="match status" value="1"/>
</dbReference>
<dbReference type="GO" id="GO:0009244">
    <property type="term" value="P:lipopolysaccharide core region biosynthetic process"/>
    <property type="evidence" value="ECO:0007669"/>
    <property type="project" value="InterPro"/>
</dbReference>
<dbReference type="GO" id="GO:0005829">
    <property type="term" value="C:cytosol"/>
    <property type="evidence" value="ECO:0007669"/>
    <property type="project" value="TreeGrafter"/>
</dbReference>
<dbReference type="EC" id="2.4.99.23" evidence="10"/>
<dbReference type="PANTHER" id="PTHR30160">
    <property type="entry name" value="TETRAACYLDISACCHARIDE 4'-KINASE-RELATED"/>
    <property type="match status" value="1"/>
</dbReference>